<protein>
    <recommendedName>
        <fullName evidence="3">Secreted protein</fullName>
    </recommendedName>
</protein>
<proteinExistence type="predicted"/>
<dbReference type="Proteomes" id="UP001482620">
    <property type="component" value="Unassembled WGS sequence"/>
</dbReference>
<evidence type="ECO:0000313" key="1">
    <source>
        <dbReference type="EMBL" id="MEQ2241435.1"/>
    </source>
</evidence>
<evidence type="ECO:0000313" key="2">
    <source>
        <dbReference type="Proteomes" id="UP001482620"/>
    </source>
</evidence>
<evidence type="ECO:0008006" key="3">
    <source>
        <dbReference type="Google" id="ProtNLM"/>
    </source>
</evidence>
<gene>
    <name evidence="1" type="ORF">ILYODFUR_025223</name>
</gene>
<comment type="caution">
    <text evidence="1">The sequence shown here is derived from an EMBL/GenBank/DDBJ whole genome shotgun (WGS) entry which is preliminary data.</text>
</comment>
<accession>A0ABV0U8C1</accession>
<dbReference type="EMBL" id="JAHRIQ010060986">
    <property type="protein sequence ID" value="MEQ2241435.1"/>
    <property type="molecule type" value="Genomic_DNA"/>
</dbReference>
<reference evidence="1 2" key="1">
    <citation type="submission" date="2021-06" db="EMBL/GenBank/DDBJ databases">
        <authorList>
            <person name="Palmer J.M."/>
        </authorList>
    </citation>
    <scope>NUCLEOTIDE SEQUENCE [LARGE SCALE GENOMIC DNA]</scope>
    <source>
        <strain evidence="2">if_2019</strain>
        <tissue evidence="1">Muscle</tissue>
    </source>
</reference>
<keyword evidence="2" id="KW-1185">Reference proteome</keyword>
<name>A0ABV0U8C1_9TELE</name>
<organism evidence="1 2">
    <name type="scientific">Ilyodon furcidens</name>
    <name type="common">goldbreast splitfin</name>
    <dbReference type="NCBI Taxonomy" id="33524"/>
    <lineage>
        <taxon>Eukaryota</taxon>
        <taxon>Metazoa</taxon>
        <taxon>Chordata</taxon>
        <taxon>Craniata</taxon>
        <taxon>Vertebrata</taxon>
        <taxon>Euteleostomi</taxon>
        <taxon>Actinopterygii</taxon>
        <taxon>Neopterygii</taxon>
        <taxon>Teleostei</taxon>
        <taxon>Neoteleostei</taxon>
        <taxon>Acanthomorphata</taxon>
        <taxon>Ovalentaria</taxon>
        <taxon>Atherinomorphae</taxon>
        <taxon>Cyprinodontiformes</taxon>
        <taxon>Goodeidae</taxon>
        <taxon>Ilyodon</taxon>
    </lineage>
</organism>
<sequence length="108" mass="12611">MTTKTFSKVLCSFILLLKRVHPNFSNASCSSRKMLVFFVQLVKDKSILLLCCLHSFNCIINFNKRVPHFWDNNEKSKPEGKLLSGQRHINIFKQHTRNKKCRVISCIL</sequence>